<feature type="domain" description="DUF7704" evidence="2">
    <location>
        <begin position="5"/>
        <end position="164"/>
    </location>
</feature>
<reference evidence="3 4" key="1">
    <citation type="journal article" date="2019" name="Sci. Rep.">
        <title>Colletotrichum shisoi sp. nov., an anthracnose pathogen of Perilla frutescens in Japan: molecular phylogenetic, morphological and genomic evidence.</title>
        <authorList>
            <person name="Gan P."/>
            <person name="Tsushima A."/>
            <person name="Hiroyama R."/>
            <person name="Narusaka M."/>
            <person name="Takano Y."/>
            <person name="Narusaka Y."/>
            <person name="Kawaradani M."/>
            <person name="Damm U."/>
            <person name="Shirasu K."/>
        </authorList>
    </citation>
    <scope>NUCLEOTIDE SEQUENCE [LARGE SCALE GENOMIC DNA]</scope>
    <source>
        <strain evidence="3 4">PG-2018a</strain>
    </source>
</reference>
<feature type="transmembrane region" description="Helical" evidence="1">
    <location>
        <begin position="76"/>
        <end position="95"/>
    </location>
</feature>
<dbReference type="Proteomes" id="UP000326340">
    <property type="component" value="Unassembled WGS sequence"/>
</dbReference>
<feature type="transmembrane region" description="Helical" evidence="1">
    <location>
        <begin position="144"/>
        <end position="166"/>
    </location>
</feature>
<dbReference type="Pfam" id="PF24803">
    <property type="entry name" value="DUF7704"/>
    <property type="match status" value="1"/>
</dbReference>
<dbReference type="EMBL" id="PUHP01000307">
    <property type="protein sequence ID" value="TQN71072.1"/>
    <property type="molecule type" value="Genomic_DNA"/>
</dbReference>
<accession>A0A5Q4BVG2</accession>
<organism evidence="3 4">
    <name type="scientific">Colletotrichum shisoi</name>
    <dbReference type="NCBI Taxonomy" id="2078593"/>
    <lineage>
        <taxon>Eukaryota</taxon>
        <taxon>Fungi</taxon>
        <taxon>Dikarya</taxon>
        <taxon>Ascomycota</taxon>
        <taxon>Pezizomycotina</taxon>
        <taxon>Sordariomycetes</taxon>
        <taxon>Hypocreomycetidae</taxon>
        <taxon>Glomerellales</taxon>
        <taxon>Glomerellaceae</taxon>
        <taxon>Colletotrichum</taxon>
        <taxon>Colletotrichum destructivum species complex</taxon>
    </lineage>
</organism>
<dbReference type="InterPro" id="IPR056121">
    <property type="entry name" value="DUF7704"/>
</dbReference>
<evidence type="ECO:0000259" key="2">
    <source>
        <dbReference type="Pfam" id="PF24803"/>
    </source>
</evidence>
<protein>
    <recommendedName>
        <fullName evidence="2">DUF7704 domain-containing protein</fullName>
    </recommendedName>
</protein>
<dbReference type="PANTHER" id="PTHR37019">
    <property type="entry name" value="CHROMOSOME 1, WHOLE GENOME SHOTGUN SEQUENCE"/>
    <property type="match status" value="1"/>
</dbReference>
<keyword evidence="1" id="KW-1133">Transmembrane helix</keyword>
<keyword evidence="4" id="KW-1185">Reference proteome</keyword>
<dbReference type="AlphaFoldDB" id="A0A5Q4BVG2"/>
<sequence length="177" mass="18816">MPSPVPKQYAILFTLLDPLIALWGASLFLFAPATVTSSYLPATPVPAAAAFDPATSHPAAAAAAVTAPSESYSLPLHAQIAGHLLSNAILSLLLPRAAPDNLAVWRLYHLSLLLVDLFVLYGTFASYALQGRLNPLITWRVEDWGAVGITSLAALARTAFLSGVGFPKQRNERVKKA</sequence>
<evidence type="ECO:0000256" key="1">
    <source>
        <dbReference type="SAM" id="Phobius"/>
    </source>
</evidence>
<evidence type="ECO:0000313" key="4">
    <source>
        <dbReference type="Proteomes" id="UP000326340"/>
    </source>
</evidence>
<evidence type="ECO:0000313" key="3">
    <source>
        <dbReference type="EMBL" id="TQN71072.1"/>
    </source>
</evidence>
<dbReference type="PANTHER" id="PTHR37019:SF1">
    <property type="entry name" value="EXPERA DOMAIN-CONTAINING PROTEIN"/>
    <property type="match status" value="1"/>
</dbReference>
<comment type="caution">
    <text evidence="3">The sequence shown here is derived from an EMBL/GenBank/DDBJ whole genome shotgun (WGS) entry which is preliminary data.</text>
</comment>
<proteinExistence type="predicted"/>
<name>A0A5Q4BVG2_9PEZI</name>
<keyword evidence="1" id="KW-0472">Membrane</keyword>
<dbReference type="OrthoDB" id="3587182at2759"/>
<feature type="transmembrane region" description="Helical" evidence="1">
    <location>
        <begin position="107"/>
        <end position="129"/>
    </location>
</feature>
<gene>
    <name evidence="3" type="ORF">CSHISOI_04375</name>
</gene>
<feature type="transmembrane region" description="Helical" evidence="1">
    <location>
        <begin position="9"/>
        <end position="31"/>
    </location>
</feature>
<keyword evidence="1" id="KW-0812">Transmembrane</keyword>